<keyword evidence="2" id="KW-0472">Membrane</keyword>
<dbReference type="Proteomes" id="UP000048965">
    <property type="component" value="Unassembled WGS sequence"/>
</dbReference>
<keyword evidence="2" id="KW-0812">Transmembrane</keyword>
<dbReference type="EMBL" id="BBNO01000013">
    <property type="protein sequence ID" value="GAO12817.1"/>
    <property type="molecule type" value="Genomic_DNA"/>
</dbReference>
<comment type="caution">
    <text evidence="3">The sequence shown here is derived from an EMBL/GenBank/DDBJ whole genome shotgun (WGS) entry which is preliminary data.</text>
</comment>
<accession>A0A0P4RHS5</accession>
<dbReference type="AlphaFoldDB" id="A0A0P4RHS5"/>
<protein>
    <submittedName>
        <fullName evidence="3">Uncharacterized protein</fullName>
    </submittedName>
</protein>
<evidence type="ECO:0000313" key="3">
    <source>
        <dbReference type="EMBL" id="GAO12817.1"/>
    </source>
</evidence>
<evidence type="ECO:0000256" key="2">
    <source>
        <dbReference type="SAM" id="Phobius"/>
    </source>
</evidence>
<evidence type="ECO:0000256" key="1">
    <source>
        <dbReference type="SAM" id="MobiDB-lite"/>
    </source>
</evidence>
<proteinExistence type="predicted"/>
<feature type="compositionally biased region" description="Low complexity" evidence="1">
    <location>
        <begin position="1"/>
        <end position="14"/>
    </location>
</feature>
<reference evidence="4" key="1">
    <citation type="submission" date="2014-09" db="EMBL/GenBank/DDBJ databases">
        <title>Whole genome shotgun sequence of Streptomyces sp. NBRC 110027.</title>
        <authorList>
            <person name="Komaki H."/>
            <person name="Ichikawa N."/>
            <person name="Katano-Makiyama Y."/>
            <person name="Hosoyama A."/>
            <person name="Hashimoto M."/>
            <person name="Uohara A."/>
            <person name="Kitahashi Y."/>
            <person name="Ohji S."/>
            <person name="Kimura A."/>
            <person name="Yamazoe A."/>
            <person name="Igarashi Y."/>
            <person name="Fujita N."/>
        </authorList>
    </citation>
    <scope>NUCLEOTIDE SEQUENCE [LARGE SCALE GENOMIC DNA]</scope>
    <source>
        <strain evidence="4">NBRC 110027</strain>
    </source>
</reference>
<reference evidence="3 4" key="2">
    <citation type="journal article" date="2015" name="Stand. Genomic Sci.">
        <title>Draft genome sequence of marine-derived Streptomyces sp. TP-A0598, a producer of anti-MRSA antibiotic lydicamycins.</title>
        <authorList>
            <person name="Komaki H."/>
            <person name="Ichikawa N."/>
            <person name="Hosoyama A."/>
            <person name="Fujita N."/>
            <person name="Igarashi Y."/>
        </authorList>
    </citation>
    <scope>NUCLEOTIDE SEQUENCE [LARGE SCALE GENOMIC DNA]</scope>
    <source>
        <strain evidence="3 4">NBRC 110027</strain>
    </source>
</reference>
<keyword evidence="4" id="KW-1185">Reference proteome</keyword>
<gene>
    <name evidence="3" type="ORF">TPA0598_13_00010</name>
</gene>
<feature type="transmembrane region" description="Helical" evidence="2">
    <location>
        <begin position="122"/>
        <end position="144"/>
    </location>
</feature>
<sequence>MTIPTTHHTTPHTPFQTLRQAPLSRPPLAGPLVPADAFQPPATGAPQAGGMTIYVGNGGTVNNTFTSAPAVGPVAVPPQGPPATHRTWLTPGVIAAAMLFVIAGACGLLSLSYAPLERMAQVMTGVATTTGALTAIGPAITTALRRHTNYQ</sequence>
<keyword evidence="2" id="KW-1133">Transmembrane helix</keyword>
<feature type="region of interest" description="Disordered" evidence="1">
    <location>
        <begin position="1"/>
        <end position="26"/>
    </location>
</feature>
<organism evidence="3 4">
    <name type="scientific">Streptomyces lydicamycinicus</name>
    <dbReference type="NCBI Taxonomy" id="1546107"/>
    <lineage>
        <taxon>Bacteria</taxon>
        <taxon>Bacillati</taxon>
        <taxon>Actinomycetota</taxon>
        <taxon>Actinomycetes</taxon>
        <taxon>Kitasatosporales</taxon>
        <taxon>Streptomycetaceae</taxon>
        <taxon>Streptomyces</taxon>
    </lineage>
</organism>
<feature type="transmembrane region" description="Helical" evidence="2">
    <location>
        <begin position="93"/>
        <end position="116"/>
    </location>
</feature>
<name>A0A0P4RHS5_9ACTN</name>
<evidence type="ECO:0000313" key="4">
    <source>
        <dbReference type="Proteomes" id="UP000048965"/>
    </source>
</evidence>